<organism evidence="5 6">
    <name type="scientific">Flavobacterium pectinovorum</name>
    <dbReference type="NCBI Taxonomy" id="29533"/>
    <lineage>
        <taxon>Bacteria</taxon>
        <taxon>Pseudomonadati</taxon>
        <taxon>Bacteroidota</taxon>
        <taxon>Flavobacteriia</taxon>
        <taxon>Flavobacteriales</taxon>
        <taxon>Flavobacteriaceae</taxon>
        <taxon>Flavobacterium</taxon>
    </lineage>
</organism>
<dbReference type="AlphaFoldDB" id="A0A502EYR1"/>
<gene>
    <name evidence="5" type="ORF">EAH81_08015</name>
</gene>
<name>A0A502EYR1_9FLAO</name>
<sequence length="293" mass="34745">MKSIDPKDFKVTNKIKLSKIPTLLDIDADSDEKEAKLDKVKAKLSDLQDVMYSHNKYAVLICLQGMDTSGKDSLVREVFKEFNARGVVVHSFKTPNSTELEHDYLWRHYIVLPEKGKFAIFNRTHYENVLVTRVHPEYILGENLPGINSVEDITPEFWENRIEQINNFEKHISQNGTIVLKFFLHLSKEEQRQRLLRRLEEGKHNWKFSPGDLKEREHWEEYQKYYEEAINKTSTDYAPWYIVPADDKEMGRYIVAKIIWEVMQKHTDIKEPELDDKIKANIEMYKEQLKKEP</sequence>
<dbReference type="InterPro" id="IPR022488">
    <property type="entry name" value="PPK2-related"/>
</dbReference>
<reference evidence="5 6" key="1">
    <citation type="journal article" date="2019" name="Environ. Microbiol.">
        <title>Species interactions and distinct microbial communities in high Arctic permafrost affected cryosols are associated with the CH4 and CO2 gas fluxes.</title>
        <authorList>
            <person name="Altshuler I."/>
            <person name="Hamel J."/>
            <person name="Turney S."/>
            <person name="Magnuson E."/>
            <person name="Levesque R."/>
            <person name="Greer C."/>
            <person name="Whyte L.G."/>
        </authorList>
    </citation>
    <scope>NUCLEOTIDE SEQUENCE [LARGE SCALE GENOMIC DNA]</scope>
    <source>
        <strain evidence="5 6">42</strain>
    </source>
</reference>
<dbReference type="PIRSF" id="PIRSF028756">
    <property type="entry name" value="PPK2_prd"/>
    <property type="match status" value="1"/>
</dbReference>
<keyword evidence="2" id="KW-0808">Transferase</keyword>
<evidence type="ECO:0000256" key="1">
    <source>
        <dbReference type="ARBA" id="ARBA00009924"/>
    </source>
</evidence>
<dbReference type="Gene3D" id="3.40.50.300">
    <property type="entry name" value="P-loop containing nucleotide triphosphate hydrolases"/>
    <property type="match status" value="1"/>
</dbReference>
<dbReference type="NCBIfam" id="TIGR03709">
    <property type="entry name" value="PPK2_rel_1"/>
    <property type="match status" value="1"/>
</dbReference>
<feature type="domain" description="Polyphosphate kinase-2-related" evidence="4">
    <location>
        <begin position="29"/>
        <end position="266"/>
    </location>
</feature>
<comment type="caution">
    <text evidence="5">The sequence shown here is derived from an EMBL/GenBank/DDBJ whole genome shotgun (WGS) entry which is preliminary data.</text>
</comment>
<dbReference type="InterPro" id="IPR022300">
    <property type="entry name" value="PPK2-rel_1"/>
</dbReference>
<proteinExistence type="inferred from homology"/>
<dbReference type="Proteomes" id="UP000319700">
    <property type="component" value="Unassembled WGS sequence"/>
</dbReference>
<dbReference type="OrthoDB" id="9775224at2"/>
<evidence type="ECO:0000313" key="5">
    <source>
        <dbReference type="EMBL" id="TPG42252.1"/>
    </source>
</evidence>
<dbReference type="InterPro" id="IPR027417">
    <property type="entry name" value="P-loop_NTPase"/>
</dbReference>
<dbReference type="GO" id="GO:0008976">
    <property type="term" value="F:polyphosphate kinase activity"/>
    <property type="evidence" value="ECO:0007669"/>
    <property type="project" value="InterPro"/>
</dbReference>
<evidence type="ECO:0000256" key="2">
    <source>
        <dbReference type="ARBA" id="ARBA00022679"/>
    </source>
</evidence>
<dbReference type="Pfam" id="PF03976">
    <property type="entry name" value="PPK2"/>
    <property type="match status" value="1"/>
</dbReference>
<dbReference type="InterPro" id="IPR016898">
    <property type="entry name" value="Polyphosphate_phosphotransfera"/>
</dbReference>
<evidence type="ECO:0000313" key="6">
    <source>
        <dbReference type="Proteomes" id="UP000319700"/>
    </source>
</evidence>
<dbReference type="SUPFAM" id="SSF52540">
    <property type="entry name" value="P-loop containing nucleoside triphosphate hydrolases"/>
    <property type="match status" value="1"/>
</dbReference>
<dbReference type="RefSeq" id="WP_140505624.1">
    <property type="nucleotide sequence ID" value="NZ_RCZH01000004.1"/>
</dbReference>
<dbReference type="GO" id="GO:0006797">
    <property type="term" value="P:polyphosphate metabolic process"/>
    <property type="evidence" value="ECO:0007669"/>
    <property type="project" value="InterPro"/>
</dbReference>
<evidence type="ECO:0000256" key="3">
    <source>
        <dbReference type="ARBA" id="ARBA00022777"/>
    </source>
</evidence>
<keyword evidence="3 5" id="KW-0418">Kinase</keyword>
<comment type="similarity">
    <text evidence="1">Belongs to the polyphosphate kinase 2 (PPK2) family. Class I subfamily.</text>
</comment>
<dbReference type="STRING" id="29533.SAMN05444387_2776"/>
<evidence type="ECO:0000259" key="4">
    <source>
        <dbReference type="Pfam" id="PF03976"/>
    </source>
</evidence>
<accession>A0A502EYR1</accession>
<dbReference type="PANTHER" id="PTHR34383:SF3">
    <property type="entry name" value="POLYPHOSPHATE:AMP PHOSPHOTRANSFERASE"/>
    <property type="match status" value="1"/>
</dbReference>
<protein>
    <submittedName>
        <fullName evidence="5">Polyphosphate kinase 2 family protein</fullName>
    </submittedName>
</protein>
<keyword evidence="6" id="KW-1185">Reference proteome</keyword>
<dbReference type="PANTHER" id="PTHR34383">
    <property type="entry name" value="POLYPHOSPHATE:AMP PHOSPHOTRANSFERASE-RELATED"/>
    <property type="match status" value="1"/>
</dbReference>
<dbReference type="EMBL" id="RCZH01000004">
    <property type="protein sequence ID" value="TPG42252.1"/>
    <property type="molecule type" value="Genomic_DNA"/>
</dbReference>